<feature type="binding site" evidence="8">
    <location>
        <begin position="216"/>
        <end position="222"/>
    </location>
    <ligand>
        <name>ATP</name>
        <dbReference type="ChEBI" id="CHEBI:30616"/>
    </ligand>
</feature>
<organism evidence="10 11">
    <name type="scientific">Spirochaeta isovalerica</name>
    <dbReference type="NCBI Taxonomy" id="150"/>
    <lineage>
        <taxon>Bacteria</taxon>
        <taxon>Pseudomonadati</taxon>
        <taxon>Spirochaetota</taxon>
        <taxon>Spirochaetia</taxon>
        <taxon>Spirochaetales</taxon>
        <taxon>Spirochaetaceae</taxon>
        <taxon>Spirochaeta</taxon>
    </lineage>
</organism>
<evidence type="ECO:0000256" key="6">
    <source>
        <dbReference type="ARBA" id="ARBA00022777"/>
    </source>
</evidence>
<name>A0A841R5G6_9SPIO</name>
<evidence type="ECO:0000256" key="1">
    <source>
        <dbReference type="ARBA" id="ARBA00022490"/>
    </source>
</evidence>
<proteinExistence type="inferred from homology"/>
<dbReference type="PANTHER" id="PTHR43654:SF1">
    <property type="entry name" value="ISOPENTENYL PHOSPHATE KINASE"/>
    <property type="match status" value="1"/>
</dbReference>
<keyword evidence="1 8" id="KW-0963">Cytoplasm</keyword>
<dbReference type="Gene3D" id="3.40.1160.10">
    <property type="entry name" value="Acetylglutamate kinase-like"/>
    <property type="match status" value="1"/>
</dbReference>
<feature type="binding site" evidence="8">
    <location>
        <position position="154"/>
    </location>
    <ligand>
        <name>substrate</name>
    </ligand>
</feature>
<dbReference type="GO" id="GO:0004349">
    <property type="term" value="F:glutamate 5-kinase activity"/>
    <property type="evidence" value="ECO:0007669"/>
    <property type="project" value="UniProtKB-UniRule"/>
</dbReference>
<dbReference type="Pfam" id="PF00696">
    <property type="entry name" value="AA_kinase"/>
    <property type="match status" value="1"/>
</dbReference>
<protein>
    <recommendedName>
        <fullName evidence="8">Glutamate 5-kinase</fullName>
        <ecNumber evidence="8">2.7.2.11</ecNumber>
    </recommendedName>
    <alternativeName>
        <fullName evidence="8">Gamma-glutamyl kinase</fullName>
        <shortName evidence="8">GK</shortName>
    </alternativeName>
</protein>
<dbReference type="AlphaFoldDB" id="A0A841R5G6"/>
<dbReference type="SUPFAM" id="SSF53633">
    <property type="entry name" value="Carbamate kinase-like"/>
    <property type="match status" value="1"/>
</dbReference>
<evidence type="ECO:0000256" key="7">
    <source>
        <dbReference type="ARBA" id="ARBA00022840"/>
    </source>
</evidence>
<keyword evidence="6 8" id="KW-0418">Kinase</keyword>
<dbReference type="GO" id="GO:0055129">
    <property type="term" value="P:L-proline biosynthetic process"/>
    <property type="evidence" value="ECO:0007669"/>
    <property type="project" value="UniProtKB-UniRule"/>
</dbReference>
<evidence type="ECO:0000259" key="9">
    <source>
        <dbReference type="Pfam" id="PF00696"/>
    </source>
</evidence>
<accession>A0A841R5G6</accession>
<dbReference type="CDD" id="cd04242">
    <property type="entry name" value="AAK_G5K_ProB"/>
    <property type="match status" value="1"/>
</dbReference>
<dbReference type="HAMAP" id="MF_00456">
    <property type="entry name" value="ProB"/>
    <property type="match status" value="1"/>
</dbReference>
<dbReference type="PIRSF" id="PIRSF000729">
    <property type="entry name" value="GK"/>
    <property type="match status" value="1"/>
</dbReference>
<dbReference type="NCBIfam" id="TIGR01027">
    <property type="entry name" value="proB"/>
    <property type="match status" value="1"/>
</dbReference>
<dbReference type="GO" id="GO:0005829">
    <property type="term" value="C:cytosol"/>
    <property type="evidence" value="ECO:0007669"/>
    <property type="project" value="TreeGrafter"/>
</dbReference>
<evidence type="ECO:0000313" key="10">
    <source>
        <dbReference type="EMBL" id="MBB6478631.1"/>
    </source>
</evidence>
<feature type="domain" description="Aspartate/glutamate/uridylate kinase" evidence="9">
    <location>
        <begin position="10"/>
        <end position="238"/>
    </location>
</feature>
<dbReference type="GO" id="GO:0005524">
    <property type="term" value="F:ATP binding"/>
    <property type="evidence" value="ECO:0007669"/>
    <property type="project" value="UniProtKB-KW"/>
</dbReference>
<dbReference type="Proteomes" id="UP000587760">
    <property type="component" value="Unassembled WGS sequence"/>
</dbReference>
<dbReference type="PRINTS" id="PR00474">
    <property type="entry name" value="GLU5KINASE"/>
</dbReference>
<dbReference type="PROSITE" id="PS00902">
    <property type="entry name" value="GLUTAMATE_5_KINASE"/>
    <property type="match status" value="1"/>
</dbReference>
<feature type="binding site" evidence="8">
    <location>
        <position position="142"/>
    </location>
    <ligand>
        <name>substrate</name>
    </ligand>
</feature>
<dbReference type="UniPathway" id="UPA00098">
    <property type="reaction ID" value="UER00359"/>
</dbReference>
<feature type="binding site" evidence="8">
    <location>
        <position position="15"/>
    </location>
    <ligand>
        <name>ATP</name>
        <dbReference type="ChEBI" id="CHEBI:30616"/>
    </ligand>
</feature>
<evidence type="ECO:0000256" key="8">
    <source>
        <dbReference type="HAMAP-Rule" id="MF_00456"/>
    </source>
</evidence>
<keyword evidence="4 8" id="KW-0808">Transferase</keyword>
<dbReference type="InterPro" id="IPR041739">
    <property type="entry name" value="G5K_ProB"/>
</dbReference>
<keyword evidence="2 8" id="KW-0028">Amino-acid biosynthesis</keyword>
<comment type="pathway">
    <text evidence="8">Amino-acid biosynthesis; L-proline biosynthesis; L-glutamate 5-semialdehyde from L-glutamate: step 1/2.</text>
</comment>
<reference evidence="10 11" key="1">
    <citation type="submission" date="2020-08" db="EMBL/GenBank/DDBJ databases">
        <title>Genomic Encyclopedia of Type Strains, Phase IV (KMG-IV): sequencing the most valuable type-strain genomes for metagenomic binning, comparative biology and taxonomic classification.</title>
        <authorList>
            <person name="Goeker M."/>
        </authorList>
    </citation>
    <scope>NUCLEOTIDE SEQUENCE [LARGE SCALE GENOMIC DNA]</scope>
    <source>
        <strain evidence="10 11">DSM 2461</strain>
    </source>
</reference>
<dbReference type="InterPro" id="IPR001048">
    <property type="entry name" value="Asp/Glu/Uridylate_kinase"/>
</dbReference>
<evidence type="ECO:0000256" key="2">
    <source>
        <dbReference type="ARBA" id="ARBA00022605"/>
    </source>
</evidence>
<dbReference type="InterPro" id="IPR011529">
    <property type="entry name" value="Glu_5kinase"/>
</dbReference>
<sequence>MISETILDSKKIVIKIGSNTLSDGEGMLNRDFFMNFTSQVKRLTDMGKQIIIVSSGARIAGVSTLGKWKRKEDLHYKQALCAIGQVELMDSFRRSFKEEDLLIGQILVTRDDLSDPGRTVYIRNTLFTLIDEGVIPIINENDSVSVDEIKIGDNDNLAALIANLWNADLLILLSDIDGVYDKNPKEHDDAVIQETITDIAKLRREISFGSSGSFGTGGIRTKIEAAEKVTQYGIPMILACGKHENIISSLIDKKEKASLFLPG</sequence>
<dbReference type="RefSeq" id="WP_184742654.1">
    <property type="nucleotide sequence ID" value="NZ_JACHGJ010000001.1"/>
</dbReference>
<comment type="caution">
    <text evidence="10">The sequence shown here is derived from an EMBL/GenBank/DDBJ whole genome shotgun (WGS) entry which is preliminary data.</text>
</comment>
<dbReference type="InterPro" id="IPR036393">
    <property type="entry name" value="AceGlu_kinase-like_sf"/>
</dbReference>
<comment type="catalytic activity">
    <reaction evidence="8">
        <text>L-glutamate + ATP = L-glutamyl 5-phosphate + ADP</text>
        <dbReference type="Rhea" id="RHEA:14877"/>
        <dbReference type="ChEBI" id="CHEBI:29985"/>
        <dbReference type="ChEBI" id="CHEBI:30616"/>
        <dbReference type="ChEBI" id="CHEBI:58274"/>
        <dbReference type="ChEBI" id="CHEBI:456216"/>
        <dbReference type="EC" id="2.7.2.11"/>
    </reaction>
</comment>
<dbReference type="EMBL" id="JACHGJ010000001">
    <property type="protein sequence ID" value="MBB6478631.1"/>
    <property type="molecule type" value="Genomic_DNA"/>
</dbReference>
<dbReference type="InterPro" id="IPR019797">
    <property type="entry name" value="Glutamate_5-kinase_CS"/>
</dbReference>
<dbReference type="FunFam" id="3.40.1160.10:FF:000006">
    <property type="entry name" value="Glutamate 5-kinase"/>
    <property type="match status" value="1"/>
</dbReference>
<dbReference type="PANTHER" id="PTHR43654">
    <property type="entry name" value="GLUTAMATE 5-KINASE"/>
    <property type="match status" value="1"/>
</dbReference>
<keyword evidence="5 8" id="KW-0547">Nucleotide-binding</keyword>
<dbReference type="InterPro" id="IPR005715">
    <property type="entry name" value="Glu_5kinase/COase_Synthase"/>
</dbReference>
<comment type="subcellular location">
    <subcellularLocation>
        <location evidence="8">Cytoplasm</location>
    </subcellularLocation>
</comment>
<feature type="binding site" evidence="8">
    <location>
        <position position="55"/>
    </location>
    <ligand>
        <name>substrate</name>
    </ligand>
</feature>
<keyword evidence="11" id="KW-1185">Reference proteome</keyword>
<evidence type="ECO:0000256" key="3">
    <source>
        <dbReference type="ARBA" id="ARBA00022650"/>
    </source>
</evidence>
<dbReference type="EC" id="2.7.2.11" evidence="8"/>
<evidence type="ECO:0000313" key="11">
    <source>
        <dbReference type="Proteomes" id="UP000587760"/>
    </source>
</evidence>
<keyword evidence="7 8" id="KW-0067">ATP-binding</keyword>
<feature type="binding site" evidence="8">
    <location>
        <begin position="174"/>
        <end position="175"/>
    </location>
    <ligand>
        <name>ATP</name>
        <dbReference type="ChEBI" id="CHEBI:30616"/>
    </ligand>
</feature>
<gene>
    <name evidence="8" type="primary">proB</name>
    <name evidence="10" type="ORF">HNR50_000264</name>
</gene>
<comment type="similarity">
    <text evidence="8">Belongs to the glutamate 5-kinase family.</text>
</comment>
<comment type="function">
    <text evidence="8">Catalyzes the transfer of a phosphate group to glutamate to form L-glutamate 5-phosphate.</text>
</comment>
<evidence type="ECO:0000256" key="5">
    <source>
        <dbReference type="ARBA" id="ARBA00022741"/>
    </source>
</evidence>
<evidence type="ECO:0000256" key="4">
    <source>
        <dbReference type="ARBA" id="ARBA00022679"/>
    </source>
</evidence>
<keyword evidence="3 8" id="KW-0641">Proline biosynthesis</keyword>
<dbReference type="InterPro" id="IPR001057">
    <property type="entry name" value="Glu/AcGlu_kinase"/>
</dbReference>